<evidence type="ECO:0000313" key="2">
    <source>
        <dbReference type="Proteomes" id="UP000433050"/>
    </source>
</evidence>
<protein>
    <submittedName>
        <fullName evidence="1">Uncharacterized protein</fullName>
    </submittedName>
</protein>
<organism evidence="1 2">
    <name type="scientific">Starkeya nomas</name>
    <dbReference type="NCBI Taxonomy" id="2666134"/>
    <lineage>
        <taxon>Bacteria</taxon>
        <taxon>Pseudomonadati</taxon>
        <taxon>Pseudomonadota</taxon>
        <taxon>Alphaproteobacteria</taxon>
        <taxon>Hyphomicrobiales</taxon>
        <taxon>Xanthobacteraceae</taxon>
        <taxon>Starkeya</taxon>
    </lineage>
</organism>
<sequence length="42" mass="4698">MSLSRRRPIPRYRRHDAALIQALVIATLLIGSANVLAGLARW</sequence>
<dbReference type="Proteomes" id="UP000433050">
    <property type="component" value="Unassembled WGS sequence"/>
</dbReference>
<dbReference type="AlphaFoldDB" id="A0A5S9NC76"/>
<name>A0A5S9NC76_9HYPH</name>
<dbReference type="EMBL" id="CACSAS010000001">
    <property type="protein sequence ID" value="CAA0087036.1"/>
    <property type="molecule type" value="Genomic_DNA"/>
</dbReference>
<dbReference type="RefSeq" id="WP_280178109.1">
    <property type="nucleotide sequence ID" value="NZ_CACSAS010000001.1"/>
</dbReference>
<evidence type="ECO:0000313" key="1">
    <source>
        <dbReference type="EMBL" id="CAA0087036.1"/>
    </source>
</evidence>
<proteinExistence type="predicted"/>
<accession>A0A5S9NC76</accession>
<gene>
    <name evidence="1" type="ORF">STARVERO_00366</name>
</gene>
<reference evidence="1 2" key="1">
    <citation type="submission" date="2019-12" db="EMBL/GenBank/DDBJ databases">
        <authorList>
            <person name="Reyes-Prieto M."/>
        </authorList>
    </citation>
    <scope>NUCLEOTIDE SEQUENCE [LARGE SCALE GENOMIC DNA]</scope>
    <source>
        <strain evidence="1">HF14-78462</strain>
    </source>
</reference>
<keyword evidence="2" id="KW-1185">Reference proteome</keyword>